<evidence type="ECO:0000313" key="3">
    <source>
        <dbReference type="Proteomes" id="UP000006727"/>
    </source>
</evidence>
<evidence type="ECO:0000313" key="1">
    <source>
        <dbReference type="EMBL" id="PNR52902.1"/>
    </source>
</evidence>
<reference evidence="1 3" key="1">
    <citation type="journal article" date="2008" name="Science">
        <title>The Physcomitrella genome reveals evolutionary insights into the conquest of land by plants.</title>
        <authorList>
            <person name="Rensing S."/>
            <person name="Lang D."/>
            <person name="Zimmer A."/>
            <person name="Terry A."/>
            <person name="Salamov A."/>
            <person name="Shapiro H."/>
            <person name="Nishiyama T."/>
            <person name="Perroud P.-F."/>
            <person name="Lindquist E."/>
            <person name="Kamisugi Y."/>
            <person name="Tanahashi T."/>
            <person name="Sakakibara K."/>
            <person name="Fujita T."/>
            <person name="Oishi K."/>
            <person name="Shin-I T."/>
            <person name="Kuroki Y."/>
            <person name="Toyoda A."/>
            <person name="Suzuki Y."/>
            <person name="Hashimoto A."/>
            <person name="Yamaguchi K."/>
            <person name="Sugano A."/>
            <person name="Kohara Y."/>
            <person name="Fujiyama A."/>
            <person name="Anterola A."/>
            <person name="Aoki S."/>
            <person name="Ashton N."/>
            <person name="Barbazuk W.B."/>
            <person name="Barker E."/>
            <person name="Bennetzen J."/>
            <person name="Bezanilla M."/>
            <person name="Blankenship R."/>
            <person name="Cho S.H."/>
            <person name="Dutcher S."/>
            <person name="Estelle M."/>
            <person name="Fawcett J.A."/>
            <person name="Gundlach H."/>
            <person name="Hanada K."/>
            <person name="Heyl A."/>
            <person name="Hicks K.A."/>
            <person name="Hugh J."/>
            <person name="Lohr M."/>
            <person name="Mayer K."/>
            <person name="Melkozernov A."/>
            <person name="Murata T."/>
            <person name="Nelson D."/>
            <person name="Pils B."/>
            <person name="Prigge M."/>
            <person name="Reiss B."/>
            <person name="Renner T."/>
            <person name="Rombauts S."/>
            <person name="Rushton P."/>
            <person name="Sanderfoot A."/>
            <person name="Schween G."/>
            <person name="Shiu S.-H."/>
            <person name="Stueber K."/>
            <person name="Theodoulou F.L."/>
            <person name="Tu H."/>
            <person name="Van de Peer Y."/>
            <person name="Verrier P.J."/>
            <person name="Waters E."/>
            <person name="Wood A."/>
            <person name="Yang L."/>
            <person name="Cove D."/>
            <person name="Cuming A."/>
            <person name="Hasebe M."/>
            <person name="Lucas S."/>
            <person name="Mishler D.B."/>
            <person name="Reski R."/>
            <person name="Grigoriev I."/>
            <person name="Quatrano R.S."/>
            <person name="Boore J.L."/>
        </authorList>
    </citation>
    <scope>NUCLEOTIDE SEQUENCE [LARGE SCALE GENOMIC DNA]</scope>
    <source>
        <strain evidence="2 3">cv. Gransden 2004</strain>
    </source>
</reference>
<gene>
    <name evidence="1" type="ORF">PHYPA_009277</name>
</gene>
<dbReference type="HOGENOM" id="CLU_1828577_0_0_1"/>
<evidence type="ECO:0000313" key="2">
    <source>
        <dbReference type="EnsemblPlants" id="Pp3c6_21070V3.1"/>
    </source>
</evidence>
<proteinExistence type="predicted"/>
<dbReference type="EnsemblPlants" id="Pp3c6_21070V3.1">
    <property type="protein sequence ID" value="Pp3c6_21070V3.1"/>
    <property type="gene ID" value="Pp3c6_21070"/>
</dbReference>
<name>A9RKN0_PHYPA</name>
<dbReference type="Gramene" id="Pp3c6_21077V3.1">
    <property type="protein sequence ID" value="Pp3c6_21077V3.1"/>
    <property type="gene ID" value="Pp3c6_21077"/>
</dbReference>
<keyword evidence="3" id="KW-1185">Reference proteome</keyword>
<organism evidence="1">
    <name type="scientific">Physcomitrium patens</name>
    <name type="common">Spreading-leaved earth moss</name>
    <name type="synonym">Physcomitrella patens</name>
    <dbReference type="NCBI Taxonomy" id="3218"/>
    <lineage>
        <taxon>Eukaryota</taxon>
        <taxon>Viridiplantae</taxon>
        <taxon>Streptophyta</taxon>
        <taxon>Embryophyta</taxon>
        <taxon>Bryophyta</taxon>
        <taxon>Bryophytina</taxon>
        <taxon>Bryopsida</taxon>
        <taxon>Funariidae</taxon>
        <taxon>Funariales</taxon>
        <taxon>Funariaceae</taxon>
        <taxon>Physcomitrium</taxon>
    </lineage>
</organism>
<dbReference type="Proteomes" id="UP000006727">
    <property type="component" value="Chromosome 6"/>
</dbReference>
<dbReference type="InParanoid" id="A9RKN0"/>
<protein>
    <submittedName>
        <fullName evidence="1 2">Uncharacterized protein</fullName>
    </submittedName>
</protein>
<reference evidence="2" key="3">
    <citation type="submission" date="2020-12" db="UniProtKB">
        <authorList>
            <consortium name="EnsemblPlants"/>
        </authorList>
    </citation>
    <scope>IDENTIFICATION</scope>
</reference>
<dbReference type="PaxDb" id="3218-PP1S14_359V6.1"/>
<accession>A9RKN0</accession>
<dbReference type="Gramene" id="Pp3c6_21070V3.1">
    <property type="protein sequence ID" value="Pp3c6_21070V3.1"/>
    <property type="gene ID" value="Pp3c6_21070"/>
</dbReference>
<dbReference type="EnsemblPlants" id="Pp3c6_21077V3.1">
    <property type="protein sequence ID" value="Pp3c6_21077V3.1"/>
    <property type="gene ID" value="Pp3c6_21077"/>
</dbReference>
<dbReference type="EMBL" id="ABEU02000006">
    <property type="protein sequence ID" value="PNR52902.1"/>
    <property type="molecule type" value="Genomic_DNA"/>
</dbReference>
<sequence>MFVTQFSSYTSGTLSKISHCSYKHGFKTTKGLLDIVAQITQGLQRGISDPGRPGIGQLLEEVSLVPQIDEGEVIAHVGSSCAYSPHCFPPRWPSSAALPTSVMFKPTTDYRHRYSSRHFYKCVSGFKMLEQSLKLFGVSNR</sequence>
<dbReference type="AlphaFoldDB" id="A9RKN0"/>
<reference evidence="1 3" key="2">
    <citation type="journal article" date="2018" name="Plant J.">
        <title>The Physcomitrella patens chromosome-scale assembly reveals moss genome structure and evolution.</title>
        <authorList>
            <person name="Lang D."/>
            <person name="Ullrich K.K."/>
            <person name="Murat F."/>
            <person name="Fuchs J."/>
            <person name="Jenkins J."/>
            <person name="Haas F.B."/>
            <person name="Piednoel M."/>
            <person name="Gundlach H."/>
            <person name="Van Bel M."/>
            <person name="Meyberg R."/>
            <person name="Vives C."/>
            <person name="Morata J."/>
            <person name="Symeonidi A."/>
            <person name="Hiss M."/>
            <person name="Muchero W."/>
            <person name="Kamisugi Y."/>
            <person name="Saleh O."/>
            <person name="Blanc G."/>
            <person name="Decker E.L."/>
            <person name="van Gessel N."/>
            <person name="Grimwood J."/>
            <person name="Hayes R.D."/>
            <person name="Graham S.W."/>
            <person name="Gunter L.E."/>
            <person name="McDaniel S.F."/>
            <person name="Hoernstein S.N.W."/>
            <person name="Larsson A."/>
            <person name="Li F.W."/>
            <person name="Perroud P.F."/>
            <person name="Phillips J."/>
            <person name="Ranjan P."/>
            <person name="Rokshar D.S."/>
            <person name="Rothfels C.J."/>
            <person name="Schneider L."/>
            <person name="Shu S."/>
            <person name="Stevenson D.W."/>
            <person name="Thummler F."/>
            <person name="Tillich M."/>
            <person name="Villarreal Aguilar J.C."/>
            <person name="Widiez T."/>
            <person name="Wong G.K."/>
            <person name="Wymore A."/>
            <person name="Zhang Y."/>
            <person name="Zimmer A.D."/>
            <person name="Quatrano R.S."/>
            <person name="Mayer K.F.X."/>
            <person name="Goodstein D."/>
            <person name="Casacuberta J.M."/>
            <person name="Vandepoele K."/>
            <person name="Reski R."/>
            <person name="Cuming A.C."/>
            <person name="Tuskan G.A."/>
            <person name="Maumus F."/>
            <person name="Salse J."/>
            <person name="Schmutz J."/>
            <person name="Rensing S.A."/>
        </authorList>
    </citation>
    <scope>NUCLEOTIDE SEQUENCE [LARGE SCALE GENOMIC DNA]</scope>
    <source>
        <strain evidence="2 3">cv. Gransden 2004</strain>
    </source>
</reference>